<accession>E6PRP1</accession>
<keyword evidence="3" id="KW-0547">Nucleotide-binding</keyword>
<keyword evidence="3" id="KW-0347">Helicase</keyword>
<dbReference type="Pfam" id="PF12705">
    <property type="entry name" value="PDDEXK_1"/>
    <property type="match status" value="1"/>
</dbReference>
<dbReference type="InterPro" id="IPR038726">
    <property type="entry name" value="PDDEXK_AddAB-type"/>
</dbReference>
<proteinExistence type="predicted"/>
<evidence type="ECO:0000256" key="1">
    <source>
        <dbReference type="SAM" id="MobiDB-lite"/>
    </source>
</evidence>
<keyword evidence="3" id="KW-0378">Hydrolase</keyword>
<dbReference type="InterPro" id="IPR011335">
    <property type="entry name" value="Restrct_endonuc-II-like"/>
</dbReference>
<comment type="caution">
    <text evidence="3">The sequence shown here is derived from an EMBL/GenBank/DDBJ whole genome shotgun (WGS) entry which is preliminary data.</text>
</comment>
<evidence type="ECO:0000313" key="3">
    <source>
        <dbReference type="EMBL" id="CBH97597.1"/>
    </source>
</evidence>
<feature type="domain" description="PD-(D/E)XK endonuclease-like" evidence="2">
    <location>
        <begin position="651"/>
        <end position="929"/>
    </location>
</feature>
<keyword evidence="3" id="KW-0269">Exonuclease</keyword>
<evidence type="ECO:0000259" key="2">
    <source>
        <dbReference type="Pfam" id="PF12705"/>
    </source>
</evidence>
<dbReference type="GO" id="GO:0004527">
    <property type="term" value="F:exonuclease activity"/>
    <property type="evidence" value="ECO:0007669"/>
    <property type="project" value="UniProtKB-KW"/>
</dbReference>
<dbReference type="EMBL" id="CABM01000045">
    <property type="protein sequence ID" value="CBH97597.1"/>
    <property type="molecule type" value="Genomic_DNA"/>
</dbReference>
<dbReference type="InterPro" id="IPR011604">
    <property type="entry name" value="PDDEXK-like_dom_sf"/>
</dbReference>
<gene>
    <name evidence="3" type="ORF">CARN2_3071</name>
</gene>
<name>E6PRP1_9ZZZZ</name>
<keyword evidence="3" id="KW-0067">ATP-binding</keyword>
<dbReference type="AlphaFoldDB" id="E6PRP1"/>
<feature type="region of interest" description="Disordered" evidence="1">
    <location>
        <begin position="928"/>
        <end position="949"/>
    </location>
</feature>
<keyword evidence="3" id="KW-0540">Nuclease</keyword>
<dbReference type="Gene3D" id="3.90.320.10">
    <property type="match status" value="1"/>
</dbReference>
<organism evidence="3">
    <name type="scientific">mine drainage metagenome</name>
    <dbReference type="NCBI Taxonomy" id="410659"/>
    <lineage>
        <taxon>unclassified sequences</taxon>
        <taxon>metagenomes</taxon>
        <taxon>ecological metagenomes</taxon>
    </lineage>
</organism>
<protein>
    <submittedName>
        <fullName evidence="3">Putative superfamily I helicase fused with RecB family exonuclease (Modular protein)</fullName>
    </submittedName>
</protein>
<dbReference type="SUPFAM" id="SSF52540">
    <property type="entry name" value="P-loop containing nucleoside triphosphate hydrolases"/>
    <property type="match status" value="1"/>
</dbReference>
<dbReference type="GO" id="GO:0004386">
    <property type="term" value="F:helicase activity"/>
    <property type="evidence" value="ECO:0007669"/>
    <property type="project" value="UniProtKB-KW"/>
</dbReference>
<dbReference type="InterPro" id="IPR027417">
    <property type="entry name" value="P-loop_NTPase"/>
</dbReference>
<reference evidence="3" key="1">
    <citation type="submission" date="2009-10" db="EMBL/GenBank/DDBJ databases">
        <title>Diversity of trophic interactions inside an arsenic-rich microbial ecosystem.</title>
        <authorList>
            <person name="Bertin P.N."/>
            <person name="Heinrich-Salmeron A."/>
            <person name="Pelletier E."/>
            <person name="Goulhen-Chollet F."/>
            <person name="Arsene-Ploetze F."/>
            <person name="Gallien S."/>
            <person name="Calteau A."/>
            <person name="Vallenet D."/>
            <person name="Casiot C."/>
            <person name="Chane-Woon-Ming B."/>
            <person name="Giloteaux L."/>
            <person name="Barakat M."/>
            <person name="Bonnefoy V."/>
            <person name="Bruneel O."/>
            <person name="Chandler M."/>
            <person name="Cleiss J."/>
            <person name="Duran R."/>
            <person name="Elbaz-Poulichet F."/>
            <person name="Fonknechten N."/>
            <person name="Lauga B."/>
            <person name="Mornico D."/>
            <person name="Ortet P."/>
            <person name="Schaeffer C."/>
            <person name="Siguier P."/>
            <person name="Alexander Thil Smith A."/>
            <person name="Van Dorsselaer A."/>
            <person name="Weissenbach J."/>
            <person name="Medigue C."/>
            <person name="Le Paslier D."/>
        </authorList>
    </citation>
    <scope>NUCLEOTIDE SEQUENCE</scope>
</reference>
<feature type="compositionally biased region" description="Polar residues" evidence="1">
    <location>
        <begin position="935"/>
        <end position="949"/>
    </location>
</feature>
<sequence length="949" mass="103493">MHQGLFRSAWLGLAPAASVLPQLLTLSQILTLQRLQLAGPSGSGAENLDLQALALAQRWQAEGHLPKAYQAAARLGSRLALARDVLQLRERWAPLAQMAPITAGASTEHRMASDHGVAAEAASSPDDGGWMLRMALQEMPAAAWWNDAAQLDAWCAAQRGALVLVLAEEPEPRLRRLMQLAQARGLPLLCLQAGFGRGFGPALARASGCFPAVHASLTRGEDSNGAQWLNDLHGQQRTTSLSAASCPLPPRMARLLAQRLLWGRGSKLEEQAQAIVGLVLRQRAALPQSRMALIALDRRLARRVNALLTRVGLPVRDEAGWLFSTTRAAASLQAVFEVLDAQAGSDAKLDLLKQAGVAAAAGLEAKDLEAIEVDVRAARLLDARAWRAWALQQESPAAGRHRRVLDWLGECMRRMRKPGKHPVAGWADALLQTLHSLGLAQAWSQDAAGAQILALLQAQAQDPSTAHAVHLQQSDYLAWLRLTLEAAVFRPEPDAAEGEHGPAVHVLALRDALLRPWDICILAGADAGNLPAWPDAPGGLGDQACSQLGLPTRGERRTQAAQLAVKLVLGCRRLVVFEASPRPDHPGPSPLLELWRWAMGRFGQAQYQYISAMPGLSMADLQTLGVEPQRVPTEATAPQAQPAAPADIPSRWSPSAYADLRACPYRFFARRVLRLAEDDDLLPDFSKRDFGNTLHRILEQFHQQQPGLDLPTNRDLLDRIAAEAWSSAGALAEPFAAAWPAVRDNYLDWLQAWRAQGWEAQGEEQSLRRVIDIEADPADDATSEGDVLRLEGRIDRIDRRGAERYALDYKTGDPQALKSRMKRYAEDTQLLCYALLLGADAPDAGSRQPADASPARIAAGYLVVSERRDPEHTDAATELPWAPDDLREQSAQLLAQMRRDWRALRTGQAMPALGEPPLCDHCEARGLCRRDHRPSPQSARSQSTQGERA</sequence>
<dbReference type="SUPFAM" id="SSF52980">
    <property type="entry name" value="Restriction endonuclease-like"/>
    <property type="match status" value="1"/>
</dbReference>